<reference evidence="2" key="1">
    <citation type="submission" date="2023-07" db="EMBL/GenBank/DDBJ databases">
        <title>30 novel species of actinomycetes from the DSMZ collection.</title>
        <authorList>
            <person name="Nouioui I."/>
        </authorList>
    </citation>
    <scope>NUCLEOTIDE SEQUENCE [LARGE SCALE GENOMIC DNA]</scope>
    <source>
        <strain evidence="2">DSM 41982</strain>
    </source>
</reference>
<evidence type="ECO:0000313" key="1">
    <source>
        <dbReference type="EMBL" id="MDT0414071.1"/>
    </source>
</evidence>
<accession>A0ABD5DZB9</accession>
<name>A0ABD5DZB9_9ACTN</name>
<gene>
    <name evidence="1" type="ORF">RM574_01085</name>
</gene>
<protein>
    <submittedName>
        <fullName evidence="1">Uncharacterized protein</fullName>
    </submittedName>
</protein>
<proteinExistence type="predicted"/>
<dbReference type="AlphaFoldDB" id="A0ABD5DZB9"/>
<evidence type="ECO:0000313" key="2">
    <source>
        <dbReference type="Proteomes" id="UP001183607"/>
    </source>
</evidence>
<comment type="caution">
    <text evidence="1">The sequence shown here is derived from an EMBL/GenBank/DDBJ whole genome shotgun (WGS) entry which is preliminary data.</text>
</comment>
<dbReference type="RefSeq" id="WP_254667312.1">
    <property type="nucleotide sequence ID" value="NZ_JAVRER010000001.1"/>
</dbReference>
<sequence>MVRDRLGALGFTVPARFPEDADAGDFPSLPLWKPQDFMPPGPLPYAYLFADGGDPEALRKRIARLRAYGFDLPLEVPARPGPFDAEILSAAGAWRELTSADVIPFHFVLPLARDLNIPPADVVRVLTSYRIRVSRADLPDGMSFKEAVALADVDARHRSLSRHEGFPLHFLHHTALLRDTTIRRVVAELRDLGFTVPDPADTLRAALARVPSA</sequence>
<organism evidence="1 2">
    <name type="scientific">Streptomyces evansiae</name>
    <dbReference type="NCBI Taxonomy" id="3075535"/>
    <lineage>
        <taxon>Bacteria</taxon>
        <taxon>Bacillati</taxon>
        <taxon>Actinomycetota</taxon>
        <taxon>Actinomycetes</taxon>
        <taxon>Kitasatosporales</taxon>
        <taxon>Streptomycetaceae</taxon>
        <taxon>Streptomyces</taxon>
    </lineage>
</organism>
<dbReference type="EMBL" id="JAVRER010000001">
    <property type="protein sequence ID" value="MDT0414071.1"/>
    <property type="molecule type" value="Genomic_DNA"/>
</dbReference>
<dbReference type="Proteomes" id="UP001183607">
    <property type="component" value="Unassembled WGS sequence"/>
</dbReference>